<name>A0A840S9W0_9SPIR</name>
<feature type="signal peptide" evidence="1">
    <location>
        <begin position="1"/>
        <end position="18"/>
    </location>
</feature>
<keyword evidence="3" id="KW-1185">Reference proteome</keyword>
<keyword evidence="1" id="KW-0732">Signal</keyword>
<organism evidence="2 3">
    <name type="scientific">Treponema rectale</name>
    <dbReference type="NCBI Taxonomy" id="744512"/>
    <lineage>
        <taxon>Bacteria</taxon>
        <taxon>Pseudomonadati</taxon>
        <taxon>Spirochaetota</taxon>
        <taxon>Spirochaetia</taxon>
        <taxon>Spirochaetales</taxon>
        <taxon>Treponemataceae</taxon>
        <taxon>Treponema</taxon>
    </lineage>
</organism>
<dbReference type="RefSeq" id="WP_184652909.1">
    <property type="nucleotide sequence ID" value="NZ_JACHFR010000003.1"/>
</dbReference>
<dbReference type="Proteomes" id="UP000578697">
    <property type="component" value="Unassembled WGS sequence"/>
</dbReference>
<feature type="chain" id="PRO_5032565352" description="TonB-dependent receptor-like beta-barrel domain-containing protein" evidence="1">
    <location>
        <begin position="19"/>
        <end position="549"/>
    </location>
</feature>
<evidence type="ECO:0000313" key="2">
    <source>
        <dbReference type="EMBL" id="MBB5219479.1"/>
    </source>
</evidence>
<evidence type="ECO:0000256" key="1">
    <source>
        <dbReference type="SAM" id="SignalP"/>
    </source>
</evidence>
<protein>
    <recommendedName>
        <fullName evidence="4">TonB-dependent receptor-like beta-barrel domain-containing protein</fullName>
    </recommendedName>
</protein>
<accession>A0A840S9W0</accession>
<proteinExistence type="predicted"/>
<gene>
    <name evidence="2" type="ORF">HNP77_001861</name>
</gene>
<dbReference type="EMBL" id="JACHFR010000003">
    <property type="protein sequence ID" value="MBB5219479.1"/>
    <property type="molecule type" value="Genomic_DNA"/>
</dbReference>
<evidence type="ECO:0008006" key="4">
    <source>
        <dbReference type="Google" id="ProtNLM"/>
    </source>
</evidence>
<evidence type="ECO:0000313" key="3">
    <source>
        <dbReference type="Proteomes" id="UP000578697"/>
    </source>
</evidence>
<comment type="caution">
    <text evidence="2">The sequence shown here is derived from an EMBL/GenBank/DDBJ whole genome shotgun (WGS) entry which is preliminary data.</text>
</comment>
<dbReference type="AlphaFoldDB" id="A0A840S9W0"/>
<sequence>MKKTAVFAAALLCAAGLAAQSADEEKIILPELTTTVTGDSLTAGRDAVPDFSEILPSESETVPMPKLPGVQTGEIYDEPEADFSAASDRQIFARGVIGAGFPGFFIGDFSIYKSSGDNPFSLKFSHQSQDGYGKHDAVNGYFDRVTMLSGEKTITTKNFVFNFAASYDSSAYGLQEKSESFYDINYHTVYTKDSIKWKLPHGFALNLGTQGEWYNRYEGQNKGTSSQLYSQQEDADVFFINPEFKAEWSGYGFSTAFTSAYQGELLYDSEFADSSENDTSLVSRGEFALDFGWENSYLKIGAGGGVIVGNEIGDNAALPEFNLSFTGTFKVSGRDLVIEAAGGLQSQLCRYSEVEKSFLFTSAEFLPSETSDWFGSVKLSLPIGSNLTLDAGTEFKKTAFGNGAWETDYSSPYAAANLYGLEEKERTILTSQAVLSFSWKIFTVELDWKNNIMHVPSNEYSNVIGGSLDFQSSKAAWGFNASLHEALGEDVDLCPIVSGGAFYKLRDSISLELAVDDVVKLLFRKDRDYGESLYLKRAGSAKVLVHFFF</sequence>
<reference evidence="2 3" key="1">
    <citation type="submission" date="2020-08" db="EMBL/GenBank/DDBJ databases">
        <title>Genomic Encyclopedia of Type Strains, Phase IV (KMG-IV): sequencing the most valuable type-strain genomes for metagenomic binning, comparative biology and taxonomic classification.</title>
        <authorList>
            <person name="Goeker M."/>
        </authorList>
    </citation>
    <scope>NUCLEOTIDE SEQUENCE [LARGE SCALE GENOMIC DNA]</scope>
    <source>
        <strain evidence="2 3">DSM 103679</strain>
    </source>
</reference>